<dbReference type="Pfam" id="PF19480">
    <property type="entry name" value="DUF6016"/>
    <property type="match status" value="1"/>
</dbReference>
<dbReference type="SUPFAM" id="SSF51182">
    <property type="entry name" value="RmlC-like cupins"/>
    <property type="match status" value="1"/>
</dbReference>
<dbReference type="AlphaFoldDB" id="A0A967AJ40"/>
<evidence type="ECO:0000313" key="3">
    <source>
        <dbReference type="Proteomes" id="UP000643701"/>
    </source>
</evidence>
<dbReference type="RefSeq" id="WP_166399591.1">
    <property type="nucleotide sequence ID" value="NZ_JAANAS010000035.1"/>
</dbReference>
<name>A0A967AJ40_9FLAO</name>
<dbReference type="NCBIfam" id="TIGR04366">
    <property type="entry name" value="cupin_WbuC"/>
    <property type="match status" value="1"/>
</dbReference>
<dbReference type="InterPro" id="IPR027565">
    <property type="entry name" value="Cupin_WbuC"/>
</dbReference>
<dbReference type="InterPro" id="IPR046058">
    <property type="entry name" value="WbuC_cupin"/>
</dbReference>
<dbReference type="InterPro" id="IPR011051">
    <property type="entry name" value="RmlC_Cupin_sf"/>
</dbReference>
<sequence>MVVQVDTNLIKDLKNKAKASQRKRYLHSLHPNHEAFLHTMINVFCKGTYVVPHRHYVKDENHQITKKGESFFVLEGKAKLITFTDEGEVLEVYQMHANQKPMLWLSEETWHTIVPTTDFFVVFENKTGPWKASTDKAFHPGFPKEGEQGIDMLIKEWEKL</sequence>
<comment type="caution">
    <text evidence="2">The sequence shown here is derived from an EMBL/GenBank/DDBJ whole genome shotgun (WGS) entry which is preliminary data.</text>
</comment>
<evidence type="ECO:0000313" key="2">
    <source>
        <dbReference type="EMBL" id="NGZ89324.1"/>
    </source>
</evidence>
<dbReference type="InterPro" id="IPR014710">
    <property type="entry name" value="RmlC-like_jellyroll"/>
</dbReference>
<keyword evidence="3" id="KW-1185">Reference proteome</keyword>
<dbReference type="Gene3D" id="2.60.120.10">
    <property type="entry name" value="Jelly Rolls"/>
    <property type="match status" value="1"/>
</dbReference>
<evidence type="ECO:0000259" key="1">
    <source>
        <dbReference type="Pfam" id="PF19480"/>
    </source>
</evidence>
<organism evidence="2 3">
    <name type="scientific">Psychroflexus maritimus</name>
    <dbReference type="NCBI Taxonomy" id="2714865"/>
    <lineage>
        <taxon>Bacteria</taxon>
        <taxon>Pseudomonadati</taxon>
        <taxon>Bacteroidota</taxon>
        <taxon>Flavobacteriia</taxon>
        <taxon>Flavobacteriales</taxon>
        <taxon>Flavobacteriaceae</taxon>
        <taxon>Psychroflexus</taxon>
    </lineage>
</organism>
<accession>A0A967AJ40</accession>
<reference evidence="2" key="1">
    <citation type="submission" date="2020-03" db="EMBL/GenBank/DDBJ databases">
        <title>Psychroflexus Maritimus sp. nov., isolate from marine sediment.</title>
        <authorList>
            <person name="Zhong Y.-L."/>
        </authorList>
    </citation>
    <scope>NUCLEOTIDE SEQUENCE</scope>
    <source>
        <strain evidence="2">C1</strain>
    </source>
</reference>
<dbReference type="Proteomes" id="UP000643701">
    <property type="component" value="Unassembled WGS sequence"/>
</dbReference>
<dbReference type="EMBL" id="JAANAS010000035">
    <property type="protein sequence ID" value="NGZ89324.1"/>
    <property type="molecule type" value="Genomic_DNA"/>
</dbReference>
<feature type="domain" description="Cupin fold metalloprotein WbuC cupin" evidence="1">
    <location>
        <begin position="5"/>
        <end position="93"/>
    </location>
</feature>
<proteinExistence type="predicted"/>
<protein>
    <submittedName>
        <fullName evidence="2">Cupin fold metalloprotein, WbuC family</fullName>
    </submittedName>
</protein>
<gene>
    <name evidence="2" type="ORF">G7034_03560</name>
</gene>